<evidence type="ECO:0000256" key="4">
    <source>
        <dbReference type="ARBA" id="ARBA00022989"/>
    </source>
</evidence>
<feature type="transmembrane region" description="Helical" evidence="10">
    <location>
        <begin position="294"/>
        <end position="312"/>
    </location>
</feature>
<dbReference type="RefSeq" id="WP_065974240.1">
    <property type="nucleotide sequence ID" value="NZ_LWRY01000099.1"/>
</dbReference>
<comment type="caution">
    <text evidence="11">The sequence shown here is derived from an EMBL/GenBank/DDBJ whole genome shotgun (WGS) entry which is preliminary data.</text>
</comment>
<evidence type="ECO:0000256" key="8">
    <source>
        <dbReference type="ARBA" id="ARBA00023214"/>
    </source>
</evidence>
<feature type="transmembrane region" description="Helical" evidence="10">
    <location>
        <begin position="256"/>
        <end position="282"/>
    </location>
</feature>
<dbReference type="SUPFAM" id="SSF81340">
    <property type="entry name" value="Clc chloride channel"/>
    <property type="match status" value="1"/>
</dbReference>
<evidence type="ECO:0000256" key="7">
    <source>
        <dbReference type="ARBA" id="ARBA00023173"/>
    </source>
</evidence>
<dbReference type="Pfam" id="PF00654">
    <property type="entry name" value="Voltage_CLC"/>
    <property type="match status" value="1"/>
</dbReference>
<dbReference type="GO" id="GO:0005254">
    <property type="term" value="F:chloride channel activity"/>
    <property type="evidence" value="ECO:0007669"/>
    <property type="project" value="UniProtKB-KW"/>
</dbReference>
<protein>
    <submittedName>
        <fullName evidence="11">Chloride channel protein</fullName>
    </submittedName>
</protein>
<gene>
    <name evidence="11" type="ORF">A6M23_09030</name>
</gene>
<dbReference type="InterPro" id="IPR014743">
    <property type="entry name" value="Cl-channel_core"/>
</dbReference>
<feature type="transmembrane region" description="Helical" evidence="10">
    <location>
        <begin position="179"/>
        <end position="205"/>
    </location>
</feature>
<evidence type="ECO:0000256" key="2">
    <source>
        <dbReference type="ARBA" id="ARBA00022448"/>
    </source>
</evidence>
<keyword evidence="8" id="KW-0868">Chloride</keyword>
<keyword evidence="2" id="KW-0813">Transport</keyword>
<feature type="transmembrane region" description="Helical" evidence="10">
    <location>
        <begin position="32"/>
        <end position="51"/>
    </location>
</feature>
<keyword evidence="9" id="KW-0407">Ion channel</keyword>
<comment type="subcellular location">
    <subcellularLocation>
        <location evidence="1">Membrane</location>
        <topology evidence="1">Multi-pass membrane protein</topology>
    </subcellularLocation>
</comment>
<keyword evidence="12" id="KW-1185">Reference proteome</keyword>
<organism evidence="11 12">
    <name type="scientific">Acidithiobacillus thiooxidans</name>
    <name type="common">Thiobacillus thiooxidans</name>
    <dbReference type="NCBI Taxonomy" id="930"/>
    <lineage>
        <taxon>Bacteria</taxon>
        <taxon>Pseudomonadati</taxon>
        <taxon>Pseudomonadota</taxon>
        <taxon>Acidithiobacillia</taxon>
        <taxon>Acidithiobacillales</taxon>
        <taxon>Acidithiobacillaceae</taxon>
        <taxon>Acidithiobacillus</taxon>
    </lineage>
</organism>
<accession>A0A1C2IA11</accession>
<dbReference type="AlphaFoldDB" id="A0A1C2IA11"/>
<keyword evidence="5" id="KW-0406">Ion transport</keyword>
<evidence type="ECO:0000256" key="3">
    <source>
        <dbReference type="ARBA" id="ARBA00022692"/>
    </source>
</evidence>
<dbReference type="PANTHER" id="PTHR43427:SF6">
    <property type="entry name" value="CHLORIDE CHANNEL PROTEIN CLC-E"/>
    <property type="match status" value="1"/>
</dbReference>
<keyword evidence="4 10" id="KW-1133">Transmembrane helix</keyword>
<dbReference type="OrthoDB" id="9767361at2"/>
<feature type="transmembrane region" description="Helical" evidence="10">
    <location>
        <begin position="217"/>
        <end position="235"/>
    </location>
</feature>
<reference evidence="11" key="1">
    <citation type="journal article" date="2016" name="Int. J. Mol. Sci.">
        <title>Comparative genomics of the extreme acidophile Acidithiobacillus thiooxidans reveals intraspecific divergence and niche adaptation.</title>
        <authorList>
            <person name="Zhang X."/>
            <person name="Feng X."/>
            <person name="Tao J."/>
            <person name="Ma L."/>
            <person name="Xiao Y."/>
            <person name="Liang Y."/>
            <person name="Liu X."/>
            <person name="Yin H."/>
        </authorList>
    </citation>
    <scope>NUCLEOTIDE SEQUENCE [LARGE SCALE GENOMIC DNA]</scope>
    <source>
        <strain evidence="11">DXS-W</strain>
    </source>
</reference>
<dbReference type="CDD" id="cd00400">
    <property type="entry name" value="Voltage_gated_ClC"/>
    <property type="match status" value="1"/>
</dbReference>
<evidence type="ECO:0000313" key="11">
    <source>
        <dbReference type="EMBL" id="OCX72839.1"/>
    </source>
</evidence>
<dbReference type="GO" id="GO:0034707">
    <property type="term" value="C:chloride channel complex"/>
    <property type="evidence" value="ECO:0007669"/>
    <property type="project" value="UniProtKB-KW"/>
</dbReference>
<evidence type="ECO:0000256" key="1">
    <source>
        <dbReference type="ARBA" id="ARBA00004141"/>
    </source>
</evidence>
<keyword evidence="3 10" id="KW-0812">Transmembrane</keyword>
<evidence type="ECO:0000256" key="9">
    <source>
        <dbReference type="ARBA" id="ARBA00023303"/>
    </source>
</evidence>
<evidence type="ECO:0000313" key="12">
    <source>
        <dbReference type="Proteomes" id="UP000095008"/>
    </source>
</evidence>
<feature type="transmembrane region" description="Helical" evidence="10">
    <location>
        <begin position="366"/>
        <end position="385"/>
    </location>
</feature>
<dbReference type="Gene3D" id="1.10.3080.10">
    <property type="entry name" value="Clc chloride channel"/>
    <property type="match status" value="1"/>
</dbReference>
<feature type="transmembrane region" description="Helical" evidence="10">
    <location>
        <begin position="429"/>
        <end position="449"/>
    </location>
</feature>
<evidence type="ECO:0000256" key="6">
    <source>
        <dbReference type="ARBA" id="ARBA00023136"/>
    </source>
</evidence>
<feature type="transmembrane region" description="Helical" evidence="10">
    <location>
        <begin position="397"/>
        <end position="423"/>
    </location>
</feature>
<name>A0A1C2IA11_ACITH</name>
<dbReference type="InterPro" id="IPR050368">
    <property type="entry name" value="ClC-type_chloride_channel"/>
</dbReference>
<dbReference type="PANTHER" id="PTHR43427">
    <property type="entry name" value="CHLORIDE CHANNEL PROTEIN CLC-E"/>
    <property type="match status" value="1"/>
</dbReference>
<dbReference type="InterPro" id="IPR001807">
    <property type="entry name" value="ClC"/>
</dbReference>
<proteinExistence type="predicted"/>
<feature type="transmembrane region" description="Helical" evidence="10">
    <location>
        <begin position="342"/>
        <end position="360"/>
    </location>
</feature>
<dbReference type="Proteomes" id="UP000095008">
    <property type="component" value="Unassembled WGS sequence"/>
</dbReference>
<keyword evidence="6 10" id="KW-0472">Membrane</keyword>
<dbReference type="PRINTS" id="PR00762">
    <property type="entry name" value="CLCHANNEL"/>
</dbReference>
<evidence type="ECO:0000256" key="5">
    <source>
        <dbReference type="ARBA" id="ARBA00023065"/>
    </source>
</evidence>
<keyword evidence="7" id="KW-0869">Chloride channel</keyword>
<sequence>MPENISIAPEVLTHVIEREVGGWQGKLRHNPLFHLLLAFFVGIIAGLGAVAFRRLIGLMHNLFFFGQWSFSFNALKHSDASIWGAGIILAPVIGGLIVVWLVRNFAPEAKGHGVPEVMDAIYYERGVIRPAVVLIKALASAITIGSGGSVGREGPIIQMGAAFGSSLSQWLRLHEWQRLGLIAAGAGAGIAATFNTPVGGILFAVELMLVEVSARTLVPVMIATGTATFVSRLFLGNHPSFVIPASIIASTAHETAADYVAYVVFGLLVGGVGLLFTNTLYWTEDLLEKCLKNAYLRTILGMAAVGLTMYMIQRCTGHYYVEGVGYATVQNVLESTLLNPGFLLLLLVLKVFSFSVTLGSGGSGGVFSPSLFVGAVLGGAFAALVSQWIPDYQMGMAVGAALGMAGMVGASTGAAVTGAVMIFEMTNDYHIIIPLIVVSGLAFGVRRLFTRESIYTRKLIRRGHFIPEARHSNLYLMRPAAQLIETPMVRLRGDRTLEDLQKILLHRRELPHVLIIEGTMPLAVIPAHRVAEILRREIRHVPLSDLASTDWVAVRDDSQLYDLVARLRACACETALLCKKDPPEHHEDVVAVVTVEDILSYASLPQVLLRPERGPQ</sequence>
<dbReference type="EMBL" id="LWRY01000099">
    <property type="protein sequence ID" value="OCX72839.1"/>
    <property type="molecule type" value="Genomic_DNA"/>
</dbReference>
<evidence type="ECO:0000256" key="10">
    <source>
        <dbReference type="SAM" id="Phobius"/>
    </source>
</evidence>
<feature type="transmembrane region" description="Helical" evidence="10">
    <location>
        <begin position="81"/>
        <end position="102"/>
    </location>
</feature>